<dbReference type="GO" id="GO:0005634">
    <property type="term" value="C:nucleus"/>
    <property type="evidence" value="ECO:0007669"/>
    <property type="project" value="UniProtKB-SubCell"/>
</dbReference>
<dbReference type="GO" id="GO:0005737">
    <property type="term" value="C:cytoplasm"/>
    <property type="evidence" value="ECO:0007669"/>
    <property type="project" value="UniProtKB-SubCell"/>
</dbReference>
<comment type="subcellular location">
    <subcellularLocation>
        <location evidence="2">Cytoplasm</location>
    </subcellularLocation>
    <subcellularLocation>
        <location evidence="1">Nucleus</location>
    </subcellularLocation>
</comment>
<dbReference type="SMART" id="SM00360">
    <property type="entry name" value="RRM"/>
    <property type="match status" value="2"/>
</dbReference>
<feature type="region of interest" description="Disordered" evidence="9">
    <location>
        <begin position="233"/>
        <end position="371"/>
    </location>
</feature>
<dbReference type="InterPro" id="IPR034364">
    <property type="entry name" value="PABP_RRM1"/>
</dbReference>
<dbReference type="SMART" id="SM00361">
    <property type="entry name" value="RRM_1"/>
    <property type="match status" value="2"/>
</dbReference>
<proteinExistence type="predicted"/>
<dbReference type="InterPro" id="IPR012677">
    <property type="entry name" value="Nucleotide-bd_a/b_plait_sf"/>
</dbReference>
<dbReference type="SUPFAM" id="SSF54928">
    <property type="entry name" value="RNA-binding domain, RBD"/>
    <property type="match status" value="2"/>
</dbReference>
<dbReference type="Gene3D" id="3.30.70.330">
    <property type="match status" value="2"/>
</dbReference>
<feature type="domain" description="RRM" evidence="10">
    <location>
        <begin position="6"/>
        <end position="84"/>
    </location>
</feature>
<keyword evidence="12" id="KW-1185">Reference proteome</keyword>
<organism evidence="11 12">
    <name type="scientific">Rhizoctonia solani</name>
    <dbReference type="NCBI Taxonomy" id="456999"/>
    <lineage>
        <taxon>Eukaryota</taxon>
        <taxon>Fungi</taxon>
        <taxon>Dikarya</taxon>
        <taxon>Basidiomycota</taxon>
        <taxon>Agaricomycotina</taxon>
        <taxon>Agaricomycetes</taxon>
        <taxon>Cantharellales</taxon>
        <taxon>Ceratobasidiaceae</taxon>
        <taxon>Rhizoctonia</taxon>
    </lineage>
</organism>
<protein>
    <submittedName>
        <fullName evidence="11">Polyadenylate-binding protein, cytoplasmic and nuclear</fullName>
    </submittedName>
</protein>
<evidence type="ECO:0000256" key="8">
    <source>
        <dbReference type="PROSITE-ProRule" id="PRU00176"/>
    </source>
</evidence>
<dbReference type="PANTHER" id="PTHR24012">
    <property type="entry name" value="RNA BINDING PROTEIN"/>
    <property type="match status" value="1"/>
</dbReference>
<evidence type="ECO:0000313" key="12">
    <source>
        <dbReference type="Proteomes" id="UP000044841"/>
    </source>
</evidence>
<evidence type="ECO:0000256" key="2">
    <source>
        <dbReference type="ARBA" id="ARBA00004496"/>
    </source>
</evidence>
<feature type="domain" description="RRM" evidence="10">
    <location>
        <begin position="135"/>
        <end position="212"/>
    </location>
</feature>
<dbReference type="FunFam" id="3.30.70.330:FF:000651">
    <property type="entry name" value="Poly(A) binding protein cytoplasmic 1 like"/>
    <property type="match status" value="1"/>
</dbReference>
<dbReference type="InterPro" id="IPR003954">
    <property type="entry name" value="RRM_euk-type"/>
</dbReference>
<evidence type="ECO:0000256" key="4">
    <source>
        <dbReference type="ARBA" id="ARBA00022737"/>
    </source>
</evidence>
<dbReference type="InterPro" id="IPR035979">
    <property type="entry name" value="RBD_domain_sf"/>
</dbReference>
<keyword evidence="6 8" id="KW-0694">RNA-binding</keyword>
<sequence length="768" mass="86266">MASPTKSLYVGELDPTVSEATLFEIFNMVGPVASIRVCRDTVTRRSFGYAYVRYLNAADGERALDILNNSIIKNRPCRIMWSQRDPALQNTSQGNSFIKHLDESIDNKKKAEPRNELARPHEAAKQERQNKYAGVNLYVKNLDGDVDDEKLRAEFEAFGTITSCKVMRNERGISKEFAFVSFSTPEEATRAVAEMNNKKIGSKPLYVSIAQRRDVRRQQLEYQIMQRNQMRMPQAPTMGPGYVPPQMHYGPGFSGHPQPPLMPPRGRHPPVQPMSSTQAPVSHTGGAPSQGHSFQGDGRSTPLRPRPVAPFCNKINTPPPTSGISARPTGSPSDISNLNEVDEDNVYSDRESSLVDETRNNQNTPPGDVSDDSILFTYPKDTRYYQPDGSGVFLVDGVLFKVQATAIFGSRPKVTVESNKGFTPVYLEDILPRLPDSSIESPIELFGITKKQFRTYLLLITGLPCDEECSSLFMDYLIPEKHSQDLFLRYLDIMVVAPRLGMTRLEEWAMNAFSTIFTDSILSFCENPYYWHYDDLLRLIELTRKTTLGAPARVFGQYLIYRIARDVRHDQSVGGNSPNITSLVEIYQGLKRSHNHNTLLGCVFLNVLSLGHRSRVWASLTRDDKAILYAAQAQLTDLPHEFAPGSFTWLTKPGSEQTRGLCAECQSRLSTIWSETFGECSDRLGSNTPLNDVLILAEMPKYCRALWSRMDETDLGSSTALSSPPTTVDHTATCSIRPLVRHVDQRVENLYEQAASRYWAIVEEFQAN</sequence>
<keyword evidence="7" id="KW-0539">Nucleus</keyword>
<dbReference type="AlphaFoldDB" id="A0A0K6G032"/>
<evidence type="ECO:0000256" key="3">
    <source>
        <dbReference type="ARBA" id="ARBA00022490"/>
    </source>
</evidence>
<feature type="compositionally biased region" description="Basic and acidic residues" evidence="9">
    <location>
        <begin position="347"/>
        <end position="359"/>
    </location>
</feature>
<dbReference type="InterPro" id="IPR000504">
    <property type="entry name" value="RRM_dom"/>
</dbReference>
<accession>A0A0K6G032</accession>
<dbReference type="GO" id="GO:0003723">
    <property type="term" value="F:RNA binding"/>
    <property type="evidence" value="ECO:0007669"/>
    <property type="project" value="UniProtKB-UniRule"/>
</dbReference>
<name>A0A0K6G032_9AGAM</name>
<reference evidence="11 12" key="1">
    <citation type="submission" date="2015-07" db="EMBL/GenBank/DDBJ databases">
        <authorList>
            <person name="Noorani M."/>
        </authorList>
    </citation>
    <scope>NUCLEOTIDE SEQUENCE [LARGE SCALE GENOMIC DNA]</scope>
    <source>
        <strain evidence="11">BBA 69670</strain>
    </source>
</reference>
<evidence type="ECO:0000256" key="5">
    <source>
        <dbReference type="ARBA" id="ARBA00022845"/>
    </source>
</evidence>
<evidence type="ECO:0000256" key="7">
    <source>
        <dbReference type="ARBA" id="ARBA00023242"/>
    </source>
</evidence>
<evidence type="ECO:0000256" key="6">
    <source>
        <dbReference type="ARBA" id="ARBA00022884"/>
    </source>
</evidence>
<feature type="compositionally biased region" description="Polar residues" evidence="9">
    <location>
        <begin position="322"/>
        <end position="339"/>
    </location>
</feature>
<evidence type="ECO:0000256" key="9">
    <source>
        <dbReference type="SAM" id="MobiDB-lite"/>
    </source>
</evidence>
<evidence type="ECO:0000256" key="1">
    <source>
        <dbReference type="ARBA" id="ARBA00004123"/>
    </source>
</evidence>
<keyword evidence="5" id="KW-0810">Translation regulation</keyword>
<dbReference type="CDD" id="cd12378">
    <property type="entry name" value="RRM1_I_PABPs"/>
    <property type="match status" value="1"/>
</dbReference>
<dbReference type="CDD" id="cd12381">
    <property type="entry name" value="RRM4_I_PABPs"/>
    <property type="match status" value="1"/>
</dbReference>
<dbReference type="Proteomes" id="UP000044841">
    <property type="component" value="Unassembled WGS sequence"/>
</dbReference>
<dbReference type="GO" id="GO:0006417">
    <property type="term" value="P:regulation of translation"/>
    <property type="evidence" value="ECO:0007669"/>
    <property type="project" value="UniProtKB-KW"/>
</dbReference>
<keyword evidence="4" id="KW-0677">Repeat</keyword>
<dbReference type="EMBL" id="CYGV01001256">
    <property type="protein sequence ID" value="CUA71723.1"/>
    <property type="molecule type" value="Genomic_DNA"/>
</dbReference>
<dbReference type="Pfam" id="PF00076">
    <property type="entry name" value="RRM_1"/>
    <property type="match status" value="2"/>
</dbReference>
<keyword evidence="3" id="KW-0963">Cytoplasm</keyword>
<evidence type="ECO:0000259" key="10">
    <source>
        <dbReference type="PROSITE" id="PS50102"/>
    </source>
</evidence>
<gene>
    <name evidence="11" type="ORF">RSOLAG22IIIB_04771</name>
</gene>
<evidence type="ECO:0000313" key="11">
    <source>
        <dbReference type="EMBL" id="CUA71723.1"/>
    </source>
</evidence>
<dbReference type="PROSITE" id="PS50102">
    <property type="entry name" value="RRM"/>
    <property type="match status" value="2"/>
</dbReference>